<dbReference type="Gene3D" id="3.30.70.560">
    <property type="entry name" value="7,8-Dihydro-6-hydroxymethylpterin-pyrophosphokinase HPPK"/>
    <property type="match status" value="1"/>
</dbReference>
<proteinExistence type="predicted"/>
<dbReference type="GO" id="GO:0046656">
    <property type="term" value="P:folic acid biosynthetic process"/>
    <property type="evidence" value="ECO:0007669"/>
    <property type="project" value="UniProtKB-KW"/>
</dbReference>
<dbReference type="InterPro" id="IPR000550">
    <property type="entry name" value="Hppk"/>
</dbReference>
<protein>
    <recommendedName>
        <fullName evidence="2">2-amino-4-hydroxy-6-hydroxymethyldihydropteridine diphosphokinase</fullName>
        <ecNumber evidence="2">2.7.6.3</ecNumber>
    </recommendedName>
</protein>
<dbReference type="UniPathway" id="UPA00077">
    <property type="reaction ID" value="UER00155"/>
</dbReference>
<dbReference type="CDD" id="cd00483">
    <property type="entry name" value="HPPK"/>
    <property type="match status" value="1"/>
</dbReference>
<reference evidence="10" key="1">
    <citation type="submission" date="2016-02" db="EMBL/GenBank/DDBJ databases">
        <authorList>
            <person name="Schultz-Johansen M."/>
            <person name="Glaring M.A."/>
            <person name="Bech P.K."/>
            <person name="Stougaard P."/>
        </authorList>
    </citation>
    <scope>NUCLEOTIDE SEQUENCE [LARGE SCALE GENOMIC DNA]</scope>
    <source>
        <strain evidence="10">S66</strain>
    </source>
</reference>
<keyword evidence="3" id="KW-0808">Transferase</keyword>
<dbReference type="EC" id="2.7.6.3" evidence="2"/>
<sequence length="171" mass="19543">MKHLASGQHLIYISVGSNIEREKHTKAGLQAMYEVFGHLQLSRVYESESVGFAGHNFYNLVVKAQTSLSIEQVCLALKQIEDQNKRQRGTAKFSPRTLDLDLLLFDDVVSRDPVELPRSEILFNAFVLQPLAEIAGEQIHPVVGSTFSTLWHEYDKSQQQLWPIEFTWNEN</sequence>
<dbReference type="AlphaFoldDB" id="A0A136A031"/>
<evidence type="ECO:0000256" key="5">
    <source>
        <dbReference type="ARBA" id="ARBA00022777"/>
    </source>
</evidence>
<evidence type="ECO:0000256" key="4">
    <source>
        <dbReference type="ARBA" id="ARBA00022741"/>
    </source>
</evidence>
<keyword evidence="7" id="KW-0289">Folate biosynthesis</keyword>
<dbReference type="InterPro" id="IPR035907">
    <property type="entry name" value="Hppk_sf"/>
</dbReference>
<dbReference type="STRING" id="1799789.AX660_16095"/>
<dbReference type="OrthoDB" id="9790168at2"/>
<dbReference type="GO" id="GO:0005524">
    <property type="term" value="F:ATP binding"/>
    <property type="evidence" value="ECO:0007669"/>
    <property type="project" value="UniProtKB-KW"/>
</dbReference>
<dbReference type="Proteomes" id="UP000070299">
    <property type="component" value="Unassembled WGS sequence"/>
</dbReference>
<comment type="pathway">
    <text evidence="1">Cofactor biosynthesis; tetrahydrofolate biosynthesis; 2-amino-4-hydroxy-6-hydroxymethyl-7,8-dihydropteridine diphosphate from 7,8-dihydroneopterin triphosphate: step 4/4.</text>
</comment>
<dbReference type="NCBIfam" id="TIGR01498">
    <property type="entry name" value="folK"/>
    <property type="match status" value="1"/>
</dbReference>
<dbReference type="EMBL" id="LSNE01000006">
    <property type="protein sequence ID" value="KXI28606.1"/>
    <property type="molecule type" value="Genomic_DNA"/>
</dbReference>
<dbReference type="GO" id="GO:0046654">
    <property type="term" value="P:tetrahydrofolate biosynthetic process"/>
    <property type="evidence" value="ECO:0007669"/>
    <property type="project" value="UniProtKB-UniPathway"/>
</dbReference>
<dbReference type="RefSeq" id="WP_068377687.1">
    <property type="nucleotide sequence ID" value="NZ_LSNE01000006.1"/>
</dbReference>
<feature type="domain" description="7,8-dihydro-6-hydroxymethylpterin-pyrophosphokinase" evidence="8">
    <location>
        <begin position="12"/>
        <end position="135"/>
    </location>
</feature>
<dbReference type="Pfam" id="PF01288">
    <property type="entry name" value="HPPK"/>
    <property type="match status" value="1"/>
</dbReference>
<dbReference type="PANTHER" id="PTHR43071">
    <property type="entry name" value="2-AMINO-4-HYDROXY-6-HYDROXYMETHYLDIHYDROPTERIDINE PYROPHOSPHOKINASE"/>
    <property type="match status" value="1"/>
</dbReference>
<dbReference type="GO" id="GO:0016301">
    <property type="term" value="F:kinase activity"/>
    <property type="evidence" value="ECO:0007669"/>
    <property type="project" value="UniProtKB-KW"/>
</dbReference>
<gene>
    <name evidence="9" type="ORF">AX660_16095</name>
</gene>
<name>A0A136A031_9ALTE</name>
<evidence type="ECO:0000256" key="6">
    <source>
        <dbReference type="ARBA" id="ARBA00022840"/>
    </source>
</evidence>
<organism evidence="9 10">
    <name type="scientific">Paraglaciecola hydrolytica</name>
    <dbReference type="NCBI Taxonomy" id="1799789"/>
    <lineage>
        <taxon>Bacteria</taxon>
        <taxon>Pseudomonadati</taxon>
        <taxon>Pseudomonadota</taxon>
        <taxon>Gammaproteobacteria</taxon>
        <taxon>Alteromonadales</taxon>
        <taxon>Alteromonadaceae</taxon>
        <taxon>Paraglaciecola</taxon>
    </lineage>
</organism>
<accession>A0A136A031</accession>
<dbReference type="SUPFAM" id="SSF55083">
    <property type="entry name" value="6-hydroxymethyl-7,8-dihydropterin pyrophosphokinase, HPPK"/>
    <property type="match status" value="1"/>
</dbReference>
<keyword evidence="4" id="KW-0547">Nucleotide-binding</keyword>
<evidence type="ECO:0000259" key="8">
    <source>
        <dbReference type="Pfam" id="PF01288"/>
    </source>
</evidence>
<comment type="caution">
    <text evidence="9">The sequence shown here is derived from an EMBL/GenBank/DDBJ whole genome shotgun (WGS) entry which is preliminary data.</text>
</comment>
<evidence type="ECO:0000256" key="1">
    <source>
        <dbReference type="ARBA" id="ARBA00005051"/>
    </source>
</evidence>
<evidence type="ECO:0000313" key="10">
    <source>
        <dbReference type="Proteomes" id="UP000070299"/>
    </source>
</evidence>
<keyword evidence="5 9" id="KW-0418">Kinase</keyword>
<evidence type="ECO:0000313" key="9">
    <source>
        <dbReference type="EMBL" id="KXI28606.1"/>
    </source>
</evidence>
<dbReference type="PANTHER" id="PTHR43071:SF2">
    <property type="entry name" value="2-AMINO-4-HYDROXY-6-HYDROXYMETHYLDIHYDROPTERIDINE PYROPHOSPHOKINASE"/>
    <property type="match status" value="1"/>
</dbReference>
<evidence type="ECO:0000256" key="7">
    <source>
        <dbReference type="ARBA" id="ARBA00022909"/>
    </source>
</evidence>
<dbReference type="GO" id="GO:0003848">
    <property type="term" value="F:2-amino-4-hydroxy-6-hydroxymethyldihydropteridine diphosphokinase activity"/>
    <property type="evidence" value="ECO:0007669"/>
    <property type="project" value="UniProtKB-EC"/>
</dbReference>
<evidence type="ECO:0000256" key="3">
    <source>
        <dbReference type="ARBA" id="ARBA00022679"/>
    </source>
</evidence>
<evidence type="ECO:0000256" key="2">
    <source>
        <dbReference type="ARBA" id="ARBA00013253"/>
    </source>
</evidence>
<keyword evidence="10" id="KW-1185">Reference proteome</keyword>
<keyword evidence="6" id="KW-0067">ATP-binding</keyword>